<dbReference type="Gene3D" id="2.160.20.10">
    <property type="entry name" value="Single-stranded right-handed beta-helix, Pectin lyase-like"/>
    <property type="match status" value="1"/>
</dbReference>
<reference evidence="3 4" key="1">
    <citation type="submission" date="2020-07" db="EMBL/GenBank/DDBJ databases">
        <title>Taxonomic proposal: Crassvirales, a new order of highly abundant and diverse bacterial viruses.</title>
        <authorList>
            <person name="Shkoporov A.N."/>
            <person name="Stockdale S.R."/>
            <person name="Guerin E."/>
            <person name="Ross R.P."/>
            <person name="Hill C."/>
        </authorList>
    </citation>
    <scope>NUCLEOTIDE SEQUENCE [LARGE SCALE GENOMIC DNA]</scope>
</reference>
<dbReference type="GO" id="GO:0019058">
    <property type="term" value="P:viral life cycle"/>
    <property type="evidence" value="ECO:0007669"/>
    <property type="project" value="UniProtKB-ARBA"/>
</dbReference>
<dbReference type="GO" id="GO:0051701">
    <property type="term" value="P:biological process involved in interaction with host"/>
    <property type="evidence" value="ECO:0007669"/>
    <property type="project" value="UniProtKB-ARBA"/>
</dbReference>
<comment type="subcellular location">
    <subcellularLocation>
        <location evidence="1">Virion</location>
    </subcellularLocation>
</comment>
<name>A0A7M1RXI5_9CAUD</name>
<dbReference type="RefSeq" id="YP_010111012.1">
    <property type="nucleotide sequence ID" value="NC_055877.1"/>
</dbReference>
<dbReference type="GeneID" id="65129337"/>
<keyword evidence="2" id="KW-0946">Virion</keyword>
<dbReference type="GO" id="GO:0044423">
    <property type="term" value="C:virion component"/>
    <property type="evidence" value="ECO:0007669"/>
    <property type="project" value="UniProtKB-KW"/>
</dbReference>
<dbReference type="KEGG" id="vg:65129337"/>
<dbReference type="SUPFAM" id="SSF51126">
    <property type="entry name" value="Pectin lyase-like"/>
    <property type="match status" value="1"/>
</dbReference>
<keyword evidence="4" id="KW-1185">Reference proteome</keyword>
<dbReference type="EMBL" id="MT774384">
    <property type="protein sequence ID" value="QOR58854.1"/>
    <property type="molecule type" value="Genomic_DNA"/>
</dbReference>
<dbReference type="InterPro" id="IPR012334">
    <property type="entry name" value="Pectin_lyas_fold"/>
</dbReference>
<organism evidence="3 4">
    <name type="scientific">uncultured phage cr8_1</name>
    <dbReference type="NCBI Taxonomy" id="2772068"/>
    <lineage>
        <taxon>Viruses</taxon>
        <taxon>Duplodnaviria</taxon>
        <taxon>Heunggongvirae</taxon>
        <taxon>Uroviricota</taxon>
        <taxon>Caudoviricetes</taxon>
        <taxon>Crassvirales</taxon>
        <taxon>Intestiviridae</taxon>
        <taxon>Obtuvirinae</taxon>
        <taxon>Fohxhuevirus</taxon>
        <taxon>Fohxhuevirus gastrointestinalis</taxon>
    </lineage>
</organism>
<evidence type="ECO:0000313" key="4">
    <source>
        <dbReference type="Proteomes" id="UP000594003"/>
    </source>
</evidence>
<dbReference type="InterPro" id="IPR011050">
    <property type="entry name" value="Pectin_lyase_fold/virulence"/>
</dbReference>
<dbReference type="Proteomes" id="UP000594003">
    <property type="component" value="Segment"/>
</dbReference>
<evidence type="ECO:0000256" key="2">
    <source>
        <dbReference type="ARBA" id="ARBA00022844"/>
    </source>
</evidence>
<sequence length="775" mass="87649">MSTKQLYEKTSEGMKEVSPLVSIEDIYSKLSDTPLEALVSLFNHVKCEWKGSVADTRRTVPLFLRRSGLFITYNNGTKYITEFFSAGADQITTEGWVKDSNWTSVPDEDYISAGVKPGVETIGYEQLNDNLKQLFREKVNATNFPDDEDIASVDNMLKLKDREADATKFQSKGYVILRKNLRLVNGVVKNILTQDMINQPNTIYEIRYDFDLNGETIEMQGKCTLKFEGGSFRNGTIKFNNTLLIGCIKLNCNFIGTIKNDYITAHQLGAKGDGITDDTNVFNCFENYIYSTYKENNNNHIGSVLKLILEPGIYLVDNIKLQSGEQIIGTSIYNTTIKTKNKVTKGVINILHPKSVISNFTIDGGSDEGFNNIGLYAYGNTGQYSVAENIKFINCTNHSAVIEDTNMFTFSGCHFNSGENGYLLLDGADCCTVNRCNFETDKDFYSPYAVKVQTKITNNTTANNTIIKECWFESNFENTFETSIEIDAFNVSILNNHFHTSSTSRKKYVINVLNKSDNILIAGNNIQNLGTIDNIRELVLNVEESAYTVFAFNNRGLYSNNNCNIRNMYTTILLMDGSIYFNNKIFTNDKELNIITSSNKNNNYLSPIHINDCYLWQDMNNVFRISNKKPANNYDGMPIGSFVKFGDSTQFPVLTNTQKGCVYASYDSPLCFWDGDNWLRGGDGYPKDTKLKGDNNNKPTDIRSGYRYYNEQFKMLEVYDGNNWKTTDGYTLPIIGYTANRPVNAIIGQPFFDRSLNKPIWWTGEKWVDATGADV</sequence>
<evidence type="ECO:0000256" key="1">
    <source>
        <dbReference type="ARBA" id="ARBA00004328"/>
    </source>
</evidence>
<proteinExistence type="predicted"/>
<accession>A0A7M1RXI5</accession>
<protein>
    <submittedName>
        <fullName evidence="3">Uncharacterized protein</fullName>
    </submittedName>
</protein>
<evidence type="ECO:0000313" key="3">
    <source>
        <dbReference type="EMBL" id="QOR58854.1"/>
    </source>
</evidence>